<dbReference type="WBParaSite" id="PSAMB.scaffold574size46769.g7316.t1">
    <property type="protein sequence ID" value="PSAMB.scaffold574size46769.g7316.t1"/>
    <property type="gene ID" value="PSAMB.scaffold574size46769.g7316"/>
</dbReference>
<organism evidence="2 3">
    <name type="scientific">Plectus sambesii</name>
    <dbReference type="NCBI Taxonomy" id="2011161"/>
    <lineage>
        <taxon>Eukaryota</taxon>
        <taxon>Metazoa</taxon>
        <taxon>Ecdysozoa</taxon>
        <taxon>Nematoda</taxon>
        <taxon>Chromadorea</taxon>
        <taxon>Plectida</taxon>
        <taxon>Plectina</taxon>
        <taxon>Plectoidea</taxon>
        <taxon>Plectidae</taxon>
        <taxon>Plectus</taxon>
    </lineage>
</organism>
<protein>
    <submittedName>
        <fullName evidence="3">Uncharacterized protein</fullName>
    </submittedName>
</protein>
<name>A0A914X2H9_9BILA</name>
<reference evidence="3" key="1">
    <citation type="submission" date="2022-11" db="UniProtKB">
        <authorList>
            <consortium name="WormBaseParasite"/>
        </authorList>
    </citation>
    <scope>IDENTIFICATION</scope>
</reference>
<evidence type="ECO:0000313" key="3">
    <source>
        <dbReference type="WBParaSite" id="PSAMB.scaffold574size46769.g7316.t1"/>
    </source>
</evidence>
<feature type="region of interest" description="Disordered" evidence="1">
    <location>
        <begin position="36"/>
        <end position="61"/>
    </location>
</feature>
<evidence type="ECO:0000256" key="1">
    <source>
        <dbReference type="SAM" id="MobiDB-lite"/>
    </source>
</evidence>
<feature type="compositionally biased region" description="Basic residues" evidence="1">
    <location>
        <begin position="36"/>
        <end position="54"/>
    </location>
</feature>
<sequence>MPPSGACEKFAHGKNSHTASSAIQQRILTLRLLHRQQRMSDGRRRHRCHQRHRPRERELCRRQKQPHSVTLFNSAFSHFTCCIVSNVCRSVIAGATAGAAAAAVKGAAADSRMISRPGVD</sequence>
<evidence type="ECO:0000313" key="2">
    <source>
        <dbReference type="Proteomes" id="UP000887566"/>
    </source>
</evidence>
<keyword evidence="2" id="KW-1185">Reference proteome</keyword>
<dbReference type="Proteomes" id="UP000887566">
    <property type="component" value="Unplaced"/>
</dbReference>
<dbReference type="AlphaFoldDB" id="A0A914X2H9"/>
<accession>A0A914X2H9</accession>
<proteinExistence type="predicted"/>